<sequence>MTSPDIVWRLKGDADGRRLSLRWAERGGPQVVPPQRKGFGSRLLERALAQELGGEVRVVYEPTGVICMIEAFLLAGQRQDTALISKESANRGTQRHTS</sequence>
<accession>A0A931BSW7</accession>
<gene>
    <name evidence="8" type="ORF">I2H38_18605</name>
</gene>
<dbReference type="RefSeq" id="WP_196273364.1">
    <property type="nucleotide sequence ID" value="NZ_JADQDO010000012.1"/>
</dbReference>
<comment type="catalytic activity">
    <reaction evidence="1">
        <text>ATP + protein L-histidine = ADP + protein N-phospho-L-histidine.</text>
        <dbReference type="EC" id="2.7.13.3"/>
    </reaction>
</comment>
<proteinExistence type="predicted"/>
<dbReference type="Proteomes" id="UP000599312">
    <property type="component" value="Unassembled WGS sequence"/>
</dbReference>
<evidence type="ECO:0000256" key="3">
    <source>
        <dbReference type="ARBA" id="ARBA00022553"/>
    </source>
</evidence>
<name>A0A931BSW7_9HYPH</name>
<dbReference type="GO" id="GO:0005524">
    <property type="term" value="F:ATP binding"/>
    <property type="evidence" value="ECO:0007669"/>
    <property type="project" value="UniProtKB-KW"/>
</dbReference>
<reference evidence="8" key="1">
    <citation type="submission" date="2020-11" db="EMBL/GenBank/DDBJ databases">
        <authorList>
            <person name="Kim M.K."/>
        </authorList>
    </citation>
    <scope>NUCLEOTIDE SEQUENCE</scope>
    <source>
        <strain evidence="8">BT350</strain>
    </source>
</reference>
<evidence type="ECO:0000256" key="1">
    <source>
        <dbReference type="ARBA" id="ARBA00000085"/>
    </source>
</evidence>
<evidence type="ECO:0000256" key="5">
    <source>
        <dbReference type="ARBA" id="ARBA00022741"/>
    </source>
</evidence>
<keyword evidence="7" id="KW-0067">ATP-binding</keyword>
<organism evidence="8 9">
    <name type="scientific">Microvirga alba</name>
    <dbReference type="NCBI Taxonomy" id="2791025"/>
    <lineage>
        <taxon>Bacteria</taxon>
        <taxon>Pseudomonadati</taxon>
        <taxon>Pseudomonadota</taxon>
        <taxon>Alphaproteobacteria</taxon>
        <taxon>Hyphomicrobiales</taxon>
        <taxon>Methylobacteriaceae</taxon>
        <taxon>Microvirga</taxon>
    </lineage>
</organism>
<evidence type="ECO:0000256" key="7">
    <source>
        <dbReference type="ARBA" id="ARBA00022840"/>
    </source>
</evidence>
<evidence type="ECO:0000313" key="9">
    <source>
        <dbReference type="Proteomes" id="UP000599312"/>
    </source>
</evidence>
<evidence type="ECO:0000256" key="6">
    <source>
        <dbReference type="ARBA" id="ARBA00022777"/>
    </source>
</evidence>
<evidence type="ECO:0000313" key="8">
    <source>
        <dbReference type="EMBL" id="MBF9235378.1"/>
    </source>
</evidence>
<dbReference type="AlphaFoldDB" id="A0A931BSW7"/>
<comment type="caution">
    <text evidence="8">The sequence shown here is derived from an EMBL/GenBank/DDBJ whole genome shotgun (WGS) entry which is preliminary data.</text>
</comment>
<keyword evidence="3" id="KW-0597">Phosphoprotein</keyword>
<keyword evidence="6 8" id="KW-0418">Kinase</keyword>
<evidence type="ECO:0000256" key="4">
    <source>
        <dbReference type="ARBA" id="ARBA00022679"/>
    </source>
</evidence>
<protein>
    <recommendedName>
        <fullName evidence="2">histidine kinase</fullName>
        <ecNumber evidence="2">2.7.13.3</ecNumber>
    </recommendedName>
</protein>
<dbReference type="PANTHER" id="PTHR41523">
    <property type="entry name" value="TWO-COMPONENT SYSTEM SENSOR PROTEIN"/>
    <property type="match status" value="1"/>
</dbReference>
<keyword evidence="9" id="KW-1185">Reference proteome</keyword>
<dbReference type="PANTHER" id="PTHR41523:SF7">
    <property type="entry name" value="HISTIDINE KINASE"/>
    <property type="match status" value="1"/>
</dbReference>
<keyword evidence="4" id="KW-0808">Transferase</keyword>
<dbReference type="EMBL" id="JADQDO010000012">
    <property type="protein sequence ID" value="MBF9235378.1"/>
    <property type="molecule type" value="Genomic_DNA"/>
</dbReference>
<evidence type="ECO:0000256" key="2">
    <source>
        <dbReference type="ARBA" id="ARBA00012438"/>
    </source>
</evidence>
<dbReference type="GO" id="GO:0004673">
    <property type="term" value="F:protein histidine kinase activity"/>
    <property type="evidence" value="ECO:0007669"/>
    <property type="project" value="UniProtKB-EC"/>
</dbReference>
<dbReference type="EC" id="2.7.13.3" evidence="2"/>
<keyword evidence="5" id="KW-0547">Nucleotide-binding</keyword>